<sequence length="344" mass="37838">MKKSTVATFAALAMSSAIAAPAMAEGEVNVYSYRQPFLIEPLLKAFTEKTGVKTNVIFAKKGLEARIEAEGENSPADILMTVDIGRLHGAKMAGIAQPLKSDILEKNIPSQYRDKDGEWFGLTTRARVIYASNDRVEQNSITYEELADPKWKGKICTRSGQHVYSIALFASMVAHKGEEEAKKWLEGVKANLARKPTGNDRAQVKAIYSGECDLSLGNTYYMGKMQTNTKEPEQQDWAKSVRILFPNTNDRGTHVNISGMLLAKYAPNKDNAVKLMEFLSSGEAQKIYAEANHEYPVLDGVEASKLVQSWGSFKADSLSLNKVADARKKASELVDIVDFDAGAN</sequence>
<gene>
    <name evidence="5" type="ORF">SAMN06265368_0309</name>
</gene>
<dbReference type="EMBL" id="OBEL01000001">
    <property type="protein sequence ID" value="SNZ06109.1"/>
    <property type="molecule type" value="Genomic_DNA"/>
</dbReference>
<dbReference type="GO" id="GO:0030288">
    <property type="term" value="C:outer membrane-bounded periplasmic space"/>
    <property type="evidence" value="ECO:0007669"/>
    <property type="project" value="TreeGrafter"/>
</dbReference>
<feature type="binding site" evidence="3">
    <location>
        <position position="221"/>
    </location>
    <ligand>
        <name>Fe cation</name>
        <dbReference type="ChEBI" id="CHEBI:24875"/>
    </ligand>
</feature>
<evidence type="ECO:0000256" key="4">
    <source>
        <dbReference type="SAM" id="SignalP"/>
    </source>
</evidence>
<comment type="similarity">
    <text evidence="1">Belongs to the bacterial solute-binding protein 1 family.</text>
</comment>
<evidence type="ECO:0000313" key="6">
    <source>
        <dbReference type="Proteomes" id="UP000219439"/>
    </source>
</evidence>
<protein>
    <submittedName>
        <fullName evidence="5">Iron(III) transport system substrate-binding protein</fullName>
    </submittedName>
</protein>
<dbReference type="PANTHER" id="PTHR30006:SF15">
    <property type="entry name" value="IRON-UTILIZATION PERIPLASMIC PROTEIN"/>
    <property type="match status" value="1"/>
</dbReference>
<accession>A0A285N9J5</accession>
<dbReference type="AlphaFoldDB" id="A0A285N9J5"/>
<dbReference type="PIRSF" id="PIRSF002825">
    <property type="entry name" value="CfbpA"/>
    <property type="match status" value="1"/>
</dbReference>
<dbReference type="GO" id="GO:0046872">
    <property type="term" value="F:metal ion binding"/>
    <property type="evidence" value="ECO:0007669"/>
    <property type="project" value="UniProtKB-KW"/>
</dbReference>
<dbReference type="CDD" id="cd13542">
    <property type="entry name" value="PBP2_FutA1_ilke"/>
    <property type="match status" value="1"/>
</dbReference>
<proteinExistence type="inferred from homology"/>
<keyword evidence="3" id="KW-0408">Iron</keyword>
<dbReference type="InterPro" id="IPR026045">
    <property type="entry name" value="Ferric-bd"/>
</dbReference>
<keyword evidence="6" id="KW-1185">Reference proteome</keyword>
<dbReference type="SUPFAM" id="SSF53850">
    <property type="entry name" value="Periplasmic binding protein-like II"/>
    <property type="match status" value="1"/>
</dbReference>
<reference evidence="5 6" key="1">
    <citation type="submission" date="2017-09" db="EMBL/GenBank/DDBJ databases">
        <authorList>
            <person name="Ehlers B."/>
            <person name="Leendertz F.H."/>
        </authorList>
    </citation>
    <scope>NUCLEOTIDE SEQUENCE [LARGE SCALE GENOMIC DNA]</scope>
    <source>
        <strain evidence="5 6">DSM 18289</strain>
    </source>
</reference>
<feature type="binding site" evidence="3">
    <location>
        <position position="220"/>
    </location>
    <ligand>
        <name>Fe cation</name>
        <dbReference type="ChEBI" id="CHEBI:24875"/>
    </ligand>
</feature>
<dbReference type="Gene3D" id="3.40.190.10">
    <property type="entry name" value="Periplasmic binding protein-like II"/>
    <property type="match status" value="2"/>
</dbReference>
<evidence type="ECO:0000256" key="1">
    <source>
        <dbReference type="ARBA" id="ARBA00008520"/>
    </source>
</evidence>
<evidence type="ECO:0000256" key="2">
    <source>
        <dbReference type="ARBA" id="ARBA00022729"/>
    </source>
</evidence>
<dbReference type="PANTHER" id="PTHR30006">
    <property type="entry name" value="THIAMINE-BINDING PERIPLASMIC PROTEIN-RELATED"/>
    <property type="match status" value="1"/>
</dbReference>
<keyword evidence="3" id="KW-0479">Metal-binding</keyword>
<dbReference type="Proteomes" id="UP000219439">
    <property type="component" value="Unassembled WGS sequence"/>
</dbReference>
<keyword evidence="2 4" id="KW-0732">Signal</keyword>
<evidence type="ECO:0000256" key="3">
    <source>
        <dbReference type="PIRSR" id="PIRSR002825-1"/>
    </source>
</evidence>
<feature type="chain" id="PRO_5012877070" evidence="4">
    <location>
        <begin position="20"/>
        <end position="344"/>
    </location>
</feature>
<feature type="signal peptide" evidence="4">
    <location>
        <begin position="1"/>
        <end position="19"/>
    </location>
</feature>
<name>A0A285N9J5_9HYPH</name>
<dbReference type="Pfam" id="PF13343">
    <property type="entry name" value="SBP_bac_6"/>
    <property type="match status" value="1"/>
</dbReference>
<evidence type="ECO:0000313" key="5">
    <source>
        <dbReference type="EMBL" id="SNZ06109.1"/>
    </source>
</evidence>
<organism evidence="5 6">
    <name type="scientific">Cohaesibacter gelatinilyticus</name>
    <dbReference type="NCBI Taxonomy" id="372072"/>
    <lineage>
        <taxon>Bacteria</taxon>
        <taxon>Pseudomonadati</taxon>
        <taxon>Pseudomonadota</taxon>
        <taxon>Alphaproteobacteria</taxon>
        <taxon>Hyphomicrobiales</taxon>
        <taxon>Cohaesibacteraceae</taxon>
    </lineage>
</organism>